<evidence type="ECO:0000313" key="2">
    <source>
        <dbReference type="Proteomes" id="UP000606991"/>
    </source>
</evidence>
<comment type="caution">
    <text evidence="1">The sequence shown here is derived from an EMBL/GenBank/DDBJ whole genome shotgun (WGS) entry which is preliminary data.</text>
</comment>
<evidence type="ECO:0000313" key="1">
    <source>
        <dbReference type="EMBL" id="MBJ7593814.1"/>
    </source>
</evidence>
<dbReference type="EMBL" id="JAEKNS010000038">
    <property type="protein sequence ID" value="MBJ7593814.1"/>
    <property type="molecule type" value="Genomic_DNA"/>
</dbReference>
<dbReference type="Proteomes" id="UP000606991">
    <property type="component" value="Unassembled WGS sequence"/>
</dbReference>
<reference evidence="1 2" key="1">
    <citation type="submission" date="2020-10" db="EMBL/GenBank/DDBJ databases">
        <title>Ca. Dormibacterota MAGs.</title>
        <authorList>
            <person name="Montgomery K."/>
        </authorList>
    </citation>
    <scope>NUCLEOTIDE SEQUENCE [LARGE SCALE GENOMIC DNA]</scope>
    <source>
        <strain evidence="1">SC8812_S17_18</strain>
    </source>
</reference>
<accession>A0A934JTU1</accession>
<proteinExistence type="predicted"/>
<protein>
    <submittedName>
        <fullName evidence="1">Uncharacterized protein</fullName>
    </submittedName>
</protein>
<sequence length="52" mass="6039">MNLSRFLYRAARASRDIEAVSSGNPRRITRRAKNKLVGRALGRAGVWRRLWK</sequence>
<name>A0A934JTU1_9BACT</name>
<dbReference type="AlphaFoldDB" id="A0A934JTU1"/>
<dbReference type="RefSeq" id="WP_337309455.1">
    <property type="nucleotide sequence ID" value="NZ_JAEKNS010000038.1"/>
</dbReference>
<organism evidence="1 2">
    <name type="scientific">Candidatus Aeolococcus gillhamiae</name>
    <dbReference type="NCBI Taxonomy" id="3127015"/>
    <lineage>
        <taxon>Bacteria</taxon>
        <taxon>Bacillati</taxon>
        <taxon>Candidatus Dormiibacterota</taxon>
        <taxon>Candidatus Dormibacteria</taxon>
        <taxon>Candidatus Aeolococcales</taxon>
        <taxon>Candidatus Aeolococcaceae</taxon>
        <taxon>Candidatus Aeolococcus</taxon>
    </lineage>
</organism>
<gene>
    <name evidence="1" type="ORF">JF886_02960</name>
</gene>